<reference evidence="3 6" key="2">
    <citation type="submission" date="2018-01" db="EMBL/GenBank/DDBJ databases">
        <title>Complete genome sequence of Caulobacter flavus RHGG3.</title>
        <authorList>
            <person name="Yang E."/>
        </authorList>
    </citation>
    <scope>NUCLEOTIDE SEQUENCE [LARGE SCALE GENOMIC DNA]</scope>
    <source>
        <strain evidence="3 6">RHGG3</strain>
    </source>
</reference>
<dbReference type="EMBL" id="CP026100">
    <property type="protein sequence ID" value="AYV49391.1"/>
    <property type="molecule type" value="Genomic_DNA"/>
</dbReference>
<gene>
    <name evidence="3" type="ORF">C1707_00285</name>
    <name evidence="4" type="ORF">CFHF_23400</name>
</gene>
<evidence type="ECO:0000313" key="5">
    <source>
        <dbReference type="Proteomes" id="UP000234483"/>
    </source>
</evidence>
<dbReference type="Proteomes" id="UP000281192">
    <property type="component" value="Chromosome"/>
</dbReference>
<feature type="signal peptide" evidence="1">
    <location>
        <begin position="1"/>
        <end position="19"/>
    </location>
</feature>
<keyword evidence="6" id="KW-1185">Reference proteome</keyword>
<dbReference type="AlphaFoldDB" id="A0A2N5CMH8"/>
<dbReference type="OrthoDB" id="7178458at2"/>
<dbReference type="PANTHER" id="PTHR38075:SF1">
    <property type="entry name" value="DUF4139 DOMAIN-CONTAINING PROTEIN"/>
    <property type="match status" value="1"/>
</dbReference>
<evidence type="ECO:0000313" key="4">
    <source>
        <dbReference type="EMBL" id="PLR07172.1"/>
    </source>
</evidence>
<protein>
    <recommendedName>
        <fullName evidence="2">DUF4139 domain-containing protein</fullName>
    </recommendedName>
</protein>
<reference evidence="4 5" key="1">
    <citation type="submission" date="2017-12" db="EMBL/GenBank/DDBJ databases">
        <title>The genome sequence of Caulobacter flavus CGMCC1 15093.</title>
        <authorList>
            <person name="Gao J."/>
            <person name="Mao X."/>
            <person name="Sun J."/>
        </authorList>
    </citation>
    <scope>NUCLEOTIDE SEQUENCE [LARGE SCALE GENOMIC DNA]</scope>
    <source>
        <strain evidence="4 5">CGMCC1 15093</strain>
    </source>
</reference>
<dbReference type="KEGG" id="cfh:C1707_00285"/>
<organism evidence="4 5">
    <name type="scientific">Caulobacter flavus</name>
    <dbReference type="NCBI Taxonomy" id="1679497"/>
    <lineage>
        <taxon>Bacteria</taxon>
        <taxon>Pseudomonadati</taxon>
        <taxon>Pseudomonadota</taxon>
        <taxon>Alphaproteobacteria</taxon>
        <taxon>Caulobacterales</taxon>
        <taxon>Caulobacteraceae</taxon>
        <taxon>Caulobacter</taxon>
    </lineage>
</organism>
<accession>A0A2N5CMH8</accession>
<evidence type="ECO:0000313" key="3">
    <source>
        <dbReference type="EMBL" id="AYV49391.1"/>
    </source>
</evidence>
<evidence type="ECO:0000313" key="6">
    <source>
        <dbReference type="Proteomes" id="UP000281192"/>
    </source>
</evidence>
<sequence>MRTTLAALALLSAPLAARADTIPSPAAEAVAVTLYRDGQGPVQKLSPWEKQQAFEKGLVLVSETRTVALPAGRHTLRFDGVAEGLIPQSAAIEGLPSGAVERNYDYALLSPGTLVERSLGKPVKIVRTNRETGRQSTVEATLIQGPAGLMVQTADGVEALGCSGGPERLVFDRAPDGLSSKPALSAVIDVPMAGTYALTLTYLAIGVNWQADYVATLNPDGQTLDLLGWLTVMNSSGTSFADAPTQLVAGKLSRVPVNISRARVVPVRRDCWPMDTTTHGQPAMMPMDVGAMPAMMAPPPPPPPPPPAPMMEMRSAVAAKRVMAEQSDLGDYKLYTLPEPVTVAARQTKQMAFLDEKAVRYQRLYVVPVSPWNDYDQEQAIDAPQVVLRLENKKTEGLGKPLPSGALSVMETVGGLPAFAGEQAVRDVAVGEPADLMIGQGMDVRARPRLVEDKRANKTTVRRTYEVDLANNKSIPITVEIRHDPNVQFFKVVSEPAKHDIRQGQVAWRVTLQPGESRVFRYAVRHAG</sequence>
<dbReference type="Proteomes" id="UP000234483">
    <property type="component" value="Unassembled WGS sequence"/>
</dbReference>
<dbReference type="PANTHER" id="PTHR38075">
    <property type="entry name" value="DUF4139 DOMAIN-CONTAINING PROTEIN"/>
    <property type="match status" value="1"/>
</dbReference>
<feature type="chain" id="PRO_5044577662" description="DUF4139 domain-containing protein" evidence="1">
    <location>
        <begin position="20"/>
        <end position="528"/>
    </location>
</feature>
<evidence type="ECO:0000256" key="1">
    <source>
        <dbReference type="SAM" id="SignalP"/>
    </source>
</evidence>
<keyword evidence="1" id="KW-0732">Signal</keyword>
<dbReference type="EMBL" id="PJRQ01000047">
    <property type="protein sequence ID" value="PLR07172.1"/>
    <property type="molecule type" value="Genomic_DNA"/>
</dbReference>
<dbReference type="InterPro" id="IPR037291">
    <property type="entry name" value="DUF4139"/>
</dbReference>
<feature type="domain" description="DUF4139" evidence="2">
    <location>
        <begin position="198"/>
        <end position="525"/>
    </location>
</feature>
<name>A0A2N5CMH8_9CAUL</name>
<proteinExistence type="predicted"/>
<evidence type="ECO:0000259" key="2">
    <source>
        <dbReference type="Pfam" id="PF13598"/>
    </source>
</evidence>
<dbReference type="Pfam" id="PF13598">
    <property type="entry name" value="DUF4139"/>
    <property type="match status" value="1"/>
</dbReference>